<evidence type="ECO:0000313" key="2">
    <source>
        <dbReference type="Proteomes" id="UP000662701"/>
    </source>
</evidence>
<reference evidence="1 2" key="2">
    <citation type="submission" date="2020-11" db="EMBL/GenBank/DDBJ databases">
        <title>Description of novel Gluconobacter species.</title>
        <authorList>
            <person name="Cleenwerck I."/>
            <person name="Cnockaert M."/>
            <person name="Borremans W."/>
            <person name="Wieme A.D."/>
            <person name="De Vuyst L."/>
            <person name="Vandamme P."/>
        </authorList>
    </citation>
    <scope>NUCLEOTIDE SEQUENCE [LARGE SCALE GENOMIC DNA]</scope>
    <source>
        <strain evidence="1 2">LMG 1745</strain>
    </source>
</reference>
<organism evidence="1 2">
    <name type="scientific">Gluconobacter cadivus</name>
    <dbReference type="NCBI Taxonomy" id="2728101"/>
    <lineage>
        <taxon>Bacteria</taxon>
        <taxon>Pseudomonadati</taxon>
        <taxon>Pseudomonadota</taxon>
        <taxon>Alphaproteobacteria</taxon>
        <taxon>Acetobacterales</taxon>
        <taxon>Acetobacteraceae</taxon>
        <taxon>Gluconobacter</taxon>
    </lineage>
</organism>
<reference evidence="2" key="1">
    <citation type="submission" date="2020-04" db="EMBL/GenBank/DDBJ databases">
        <title>Description of novel Gluconacetobacter.</title>
        <authorList>
            <person name="Sombolestani A."/>
        </authorList>
    </citation>
    <scope>NUCLEOTIDE SEQUENCE [LARGE SCALE GENOMIC DNA]</scope>
    <source>
        <strain evidence="2">LMG 1745</strain>
    </source>
</reference>
<dbReference type="Proteomes" id="UP000662701">
    <property type="component" value="Unassembled WGS sequence"/>
</dbReference>
<name>A0ABR9YYR6_9PROT</name>
<protein>
    <submittedName>
        <fullName evidence="1">Uncharacterized protein</fullName>
    </submittedName>
</protein>
<proteinExistence type="predicted"/>
<gene>
    <name evidence="1" type="ORF">HKD19_14225</name>
</gene>
<evidence type="ECO:0000313" key="1">
    <source>
        <dbReference type="EMBL" id="MBF0889694.1"/>
    </source>
</evidence>
<sequence>MEDIILSYDEMASLRSFLIATVFNFFDAIEMETIGYYDPRDILTTASKIYSIIRFDIKEYKNPFSGKDCDIIQNCILHGQYGLGIYSKLKQLIDYETCDFSEVMDKLYLYIKENIHP</sequence>
<dbReference type="EMBL" id="JABCQH010000020">
    <property type="protein sequence ID" value="MBF0889694.1"/>
    <property type="molecule type" value="Genomic_DNA"/>
</dbReference>
<accession>A0ABR9YYR6</accession>
<keyword evidence="2" id="KW-1185">Reference proteome</keyword>
<dbReference type="RefSeq" id="WP_194263435.1">
    <property type="nucleotide sequence ID" value="NZ_JABCQH010000020.1"/>
</dbReference>
<comment type="caution">
    <text evidence="1">The sequence shown here is derived from an EMBL/GenBank/DDBJ whole genome shotgun (WGS) entry which is preliminary data.</text>
</comment>